<reference evidence="2" key="1">
    <citation type="journal article" date="2020" name="mSystems">
        <title>Genome- and Community-Level Interaction Insights into Carbon Utilization and Element Cycling Functions of Hydrothermarchaeota in Hydrothermal Sediment.</title>
        <authorList>
            <person name="Zhou Z."/>
            <person name="Liu Y."/>
            <person name="Xu W."/>
            <person name="Pan J."/>
            <person name="Luo Z.H."/>
            <person name="Li M."/>
        </authorList>
    </citation>
    <scope>NUCLEOTIDE SEQUENCE</scope>
    <source>
        <strain evidence="2">SpSt-649</strain>
    </source>
</reference>
<evidence type="ECO:0000313" key="2">
    <source>
        <dbReference type="EMBL" id="HGM46730.1"/>
    </source>
</evidence>
<dbReference type="InterPro" id="IPR017900">
    <property type="entry name" value="4Fe4S_Fe_S_CS"/>
</dbReference>
<dbReference type="PROSITE" id="PS00198">
    <property type="entry name" value="4FE4S_FER_1"/>
    <property type="match status" value="2"/>
</dbReference>
<gene>
    <name evidence="2" type="ORF">ENU21_03110</name>
</gene>
<dbReference type="Pfam" id="PF13187">
    <property type="entry name" value="Fer4_9"/>
    <property type="match status" value="1"/>
</dbReference>
<dbReference type="InterPro" id="IPR017896">
    <property type="entry name" value="4Fe4S_Fe-S-bd"/>
</dbReference>
<dbReference type="SUPFAM" id="SSF46548">
    <property type="entry name" value="alpha-helical ferredoxin"/>
    <property type="match status" value="1"/>
</dbReference>
<feature type="domain" description="4Fe-4S ferredoxin-type" evidence="1">
    <location>
        <begin position="106"/>
        <end position="135"/>
    </location>
</feature>
<sequence length="139" mass="15205">MPASRDSASRIESVSGTTVRIILKNAKTEVSLFKLQNLLKTSPRLKEIVTSLSLGESGLTVITSRPLRNEELAELERVLLRAYNCVECLECANWCPSKAISPDPRGGIIVGGQCTGCGLCNSKCPLAEYVQRIRERGIR</sequence>
<dbReference type="EMBL" id="DTBQ01000088">
    <property type="protein sequence ID" value="HGM46730.1"/>
    <property type="molecule type" value="Genomic_DNA"/>
</dbReference>
<dbReference type="GO" id="GO:0016491">
    <property type="term" value="F:oxidoreductase activity"/>
    <property type="evidence" value="ECO:0007669"/>
    <property type="project" value="UniProtKB-ARBA"/>
</dbReference>
<name>A0A7C4H680_THEPE</name>
<comment type="caution">
    <text evidence="2">The sequence shown here is derived from an EMBL/GenBank/DDBJ whole genome shotgun (WGS) entry which is preliminary data.</text>
</comment>
<organism evidence="2">
    <name type="scientific">Thermofilum pendens</name>
    <dbReference type="NCBI Taxonomy" id="2269"/>
    <lineage>
        <taxon>Archaea</taxon>
        <taxon>Thermoproteota</taxon>
        <taxon>Thermoprotei</taxon>
        <taxon>Thermofilales</taxon>
        <taxon>Thermofilaceae</taxon>
        <taxon>Thermofilum</taxon>
    </lineage>
</organism>
<evidence type="ECO:0000259" key="1">
    <source>
        <dbReference type="PROSITE" id="PS51379"/>
    </source>
</evidence>
<feature type="domain" description="4Fe-4S ferredoxin-type" evidence="1">
    <location>
        <begin position="76"/>
        <end position="105"/>
    </location>
</feature>
<accession>A0A7C4H680</accession>
<dbReference type="PROSITE" id="PS51379">
    <property type="entry name" value="4FE4S_FER_2"/>
    <property type="match status" value="2"/>
</dbReference>
<dbReference type="AlphaFoldDB" id="A0A7C4H680"/>
<protein>
    <recommendedName>
        <fullName evidence="1">4Fe-4S ferredoxin-type domain-containing protein</fullName>
    </recommendedName>
</protein>
<proteinExistence type="predicted"/>
<dbReference type="Gene3D" id="3.30.70.20">
    <property type="match status" value="1"/>
</dbReference>